<dbReference type="Proteomes" id="UP000598146">
    <property type="component" value="Unassembled WGS sequence"/>
</dbReference>
<dbReference type="RefSeq" id="WP_196412860.1">
    <property type="nucleotide sequence ID" value="NZ_JADQTO010000003.1"/>
</dbReference>
<dbReference type="EMBL" id="JADQTO010000003">
    <property type="protein sequence ID" value="MBG0561038.1"/>
    <property type="molecule type" value="Genomic_DNA"/>
</dbReference>
<feature type="transmembrane region" description="Helical" evidence="1">
    <location>
        <begin position="108"/>
        <end position="130"/>
    </location>
</feature>
<evidence type="ECO:0000313" key="3">
    <source>
        <dbReference type="Proteomes" id="UP000598146"/>
    </source>
</evidence>
<evidence type="ECO:0000313" key="2">
    <source>
        <dbReference type="EMBL" id="MBG0561038.1"/>
    </source>
</evidence>
<keyword evidence="1" id="KW-0472">Membrane</keyword>
<reference evidence="2" key="1">
    <citation type="submission" date="2020-11" db="EMBL/GenBank/DDBJ databases">
        <title>Isolation and identification of active actinomycetes.</title>
        <authorList>
            <person name="Sun X."/>
        </authorList>
    </citation>
    <scope>NUCLEOTIDE SEQUENCE</scope>
    <source>
        <strain evidence="2">NEAU-A11</strain>
    </source>
</reference>
<protein>
    <submittedName>
        <fullName evidence="2">Uncharacterized protein</fullName>
    </submittedName>
</protein>
<keyword evidence="3" id="KW-1185">Reference proteome</keyword>
<accession>A0A931C5X0</accession>
<sequence length="225" mass="24197">MRTPAGGGTALLDWTVRYAVPLLSAVGLALYGVLRLAYVLFYSQLRATPQEIGYGYAEILSSQLVGTIELVLVVTLVFLVVGLAGRGLRRLGASVTGRRARRTPVRRLVLRCALAGLAAVLVLLPIMAWLAGTEARNGRTIRNLHLARTVRIPVLAVQAVPAALAWSVMTPQGLQNLMDRRCLLYLGQAAGTTVFYDVQSRESLRVPSAQVIVSLLNTDGVPHGC</sequence>
<evidence type="ECO:0000256" key="1">
    <source>
        <dbReference type="SAM" id="Phobius"/>
    </source>
</evidence>
<feature type="transmembrane region" description="Helical" evidence="1">
    <location>
        <begin position="20"/>
        <end position="43"/>
    </location>
</feature>
<comment type="caution">
    <text evidence="2">The sequence shown here is derived from an EMBL/GenBank/DDBJ whole genome shotgun (WGS) entry which is preliminary data.</text>
</comment>
<keyword evidence="1" id="KW-1133">Transmembrane helix</keyword>
<dbReference type="AlphaFoldDB" id="A0A931C5X0"/>
<keyword evidence="1" id="KW-0812">Transmembrane</keyword>
<proteinExistence type="predicted"/>
<feature type="transmembrane region" description="Helical" evidence="1">
    <location>
        <begin position="63"/>
        <end position="88"/>
    </location>
</feature>
<gene>
    <name evidence="2" type="ORF">I4J89_06135</name>
</gene>
<organism evidence="2 3">
    <name type="scientific">Actinoplanes aureus</name>
    <dbReference type="NCBI Taxonomy" id="2792083"/>
    <lineage>
        <taxon>Bacteria</taxon>
        <taxon>Bacillati</taxon>
        <taxon>Actinomycetota</taxon>
        <taxon>Actinomycetes</taxon>
        <taxon>Micromonosporales</taxon>
        <taxon>Micromonosporaceae</taxon>
        <taxon>Actinoplanes</taxon>
    </lineage>
</organism>
<name>A0A931C5X0_9ACTN</name>